<comment type="caution">
    <text evidence="7">The sequence shown here is derived from an EMBL/GenBank/DDBJ whole genome shotgun (WGS) entry which is preliminary data.</text>
</comment>
<keyword evidence="3" id="KW-0863">Zinc-finger</keyword>
<dbReference type="EMBL" id="LWDF02001607">
    <property type="protein sequence ID" value="KAE8237864.1"/>
    <property type="molecule type" value="Genomic_DNA"/>
</dbReference>
<dbReference type="GO" id="GO:0005634">
    <property type="term" value="C:nucleus"/>
    <property type="evidence" value="ECO:0007669"/>
    <property type="project" value="UniProtKB-SubCell"/>
</dbReference>
<dbReference type="SUPFAM" id="SSF53098">
    <property type="entry name" value="Ribonuclease H-like"/>
    <property type="match status" value="1"/>
</dbReference>
<evidence type="ECO:0008006" key="9">
    <source>
        <dbReference type="Google" id="ProtNLM"/>
    </source>
</evidence>
<keyword evidence="5" id="KW-0539">Nucleus</keyword>
<accession>A0A8T8SDQ8</accession>
<dbReference type="GO" id="GO:0008270">
    <property type="term" value="F:zinc ion binding"/>
    <property type="evidence" value="ECO:0007669"/>
    <property type="project" value="UniProtKB-KW"/>
</dbReference>
<evidence type="ECO:0000256" key="4">
    <source>
        <dbReference type="ARBA" id="ARBA00022833"/>
    </source>
</evidence>
<evidence type="ECO:0000256" key="3">
    <source>
        <dbReference type="ARBA" id="ARBA00022771"/>
    </source>
</evidence>
<feature type="region of interest" description="Disordered" evidence="6">
    <location>
        <begin position="798"/>
        <end position="894"/>
    </location>
</feature>
<feature type="compositionally biased region" description="Low complexity" evidence="6">
    <location>
        <begin position="114"/>
        <end position="141"/>
    </location>
</feature>
<dbReference type="AlphaFoldDB" id="A0A8T8SDQ8"/>
<keyword evidence="2" id="KW-0479">Metal-binding</keyword>
<feature type="compositionally biased region" description="Acidic residues" evidence="6">
    <location>
        <begin position="854"/>
        <end position="879"/>
    </location>
</feature>
<proteinExistence type="predicted"/>
<sequence length="1024" mass="112687">MTESVAIQSPEAIRAALNAELLGVDAIARFKFEDSFKIHHLGEQIDSIPNLSPEYSTSLRKVANLFNEPDTESQAFDEPLPLQFPASQERYHQLQRATQFEEYLQFSQSQSQSISSSQLSQLPPAPNQQAEANQQKQLLQPPVVPSSAQARRPQKLQLPNQERPREPSPVRKSSRPAAPKIIKGYVMGDGEAPTSAKGKARELGDNHGILYSDEDGDDAELPSAARMSINARRSSTSNAPPRLSPSPGPSKKKARANPVPKRNAPPTEEERALLAQAKRVPTPLTEARRPLKNPVRPVAGRPSSRAVSQEAPLPPSPAGHPSATRRQTSARQSSNDDFLQLSTSDEGEGEVVVGGEGEGEGPSFLEIIAAQRSNSLEISREVARVPATTSKALTVSATGSKAHTANVLTVSKEDQPLSQAEREAKLGAPMYEGEFALSRAAKASLLGWTVAEGYEGFKYASTFQKGSTTKESWLCLKCGEPKTASMRGKPTNLKSHLRACNGPKTDAAAKRIQQAVEGGERRSAMAESSTLAGGSYRGSSVHGWLNAHQALDIDLTRRLALICVIKNALPFTLLSTVSMKRMIRSLDHRATTSFKSARQVQRDLKAFNSHLASNLSAELQGMDTLMALQHDGWTNKGFQHSFMGIIGSYVDAKWQYHERLLSFNVVQEKHSGATFAGHLIRTIQELKLDDKWFGTVTSDSAGTNTRMLTLMEHDLEEEQMQRRDPSAHQNDLSVQRMLKNSCSAFPRASLRNSGSWTADDYKILCLNHHINLAVRDGFAKFGIKVKTKTQRKVLDIRPKPSISVTDENGEDVIVSDGDDMESDDEEEEPEEDEDLEEGDDNVTEQLLGLLGHDTDEDDDDFVPEMAPEGEDIGSDDDGGPEANGDTDVRSDTDKVKPVNSVAKLAAFTTWIHRSSQRQAAFRRRMQKEYHRRPELASAPFPSKPNKTRWNSHFAMIRGALDIREAIDAHCRAHIGVRGEVLGDYLLTDTQWQQLKLLEPILGLAASVTKKMEKTEGTLYAVLDY</sequence>
<comment type="subcellular location">
    <subcellularLocation>
        <location evidence="1">Nucleus</location>
    </subcellularLocation>
</comment>
<feature type="region of interest" description="Disordered" evidence="6">
    <location>
        <begin position="230"/>
        <end position="359"/>
    </location>
</feature>
<feature type="compositionally biased region" description="Acidic residues" evidence="6">
    <location>
        <begin position="816"/>
        <end position="842"/>
    </location>
</feature>
<evidence type="ECO:0000256" key="2">
    <source>
        <dbReference type="ARBA" id="ARBA00022723"/>
    </source>
</evidence>
<dbReference type="InterPro" id="IPR012337">
    <property type="entry name" value="RNaseH-like_sf"/>
</dbReference>
<keyword evidence="8" id="KW-1185">Reference proteome</keyword>
<name>A0A8T8SDQ8_9BASI</name>
<evidence type="ECO:0000256" key="5">
    <source>
        <dbReference type="ARBA" id="ARBA00023242"/>
    </source>
</evidence>
<dbReference type="InterPro" id="IPR052035">
    <property type="entry name" value="ZnF_BED_domain_contain"/>
</dbReference>
<evidence type="ECO:0000313" key="8">
    <source>
        <dbReference type="Proteomes" id="UP000077521"/>
    </source>
</evidence>
<reference evidence="7" key="1">
    <citation type="submission" date="2016-04" db="EMBL/GenBank/DDBJ databases">
        <authorList>
            <person name="Nguyen H.D."/>
            <person name="Samba Siva P."/>
            <person name="Cullis J."/>
            <person name="Levesque C.A."/>
            <person name="Hambleton S."/>
        </authorList>
    </citation>
    <scope>NUCLEOTIDE SEQUENCE</scope>
    <source>
        <strain evidence="7">DAOMC 236416</strain>
    </source>
</reference>
<feature type="non-terminal residue" evidence="7">
    <location>
        <position position="1"/>
    </location>
</feature>
<feature type="compositionally biased region" description="Polar residues" evidence="6">
    <location>
        <begin position="324"/>
        <end position="344"/>
    </location>
</feature>
<reference evidence="7" key="2">
    <citation type="journal article" date="2019" name="IMA Fungus">
        <title>Genome sequencing and comparison of five Tilletia species to identify candidate genes for the detection of regulated species infecting wheat.</title>
        <authorList>
            <person name="Nguyen H.D.T."/>
            <person name="Sultana T."/>
            <person name="Kesanakurti P."/>
            <person name="Hambleton S."/>
        </authorList>
    </citation>
    <scope>NUCLEOTIDE SEQUENCE</scope>
    <source>
        <strain evidence="7">DAOMC 236416</strain>
    </source>
</reference>
<feature type="region of interest" description="Disordered" evidence="6">
    <location>
        <begin position="114"/>
        <end position="200"/>
    </location>
</feature>
<evidence type="ECO:0000256" key="6">
    <source>
        <dbReference type="SAM" id="MobiDB-lite"/>
    </source>
</evidence>
<gene>
    <name evidence="7" type="ORF">A4X13_0g8610</name>
</gene>
<evidence type="ECO:0000256" key="1">
    <source>
        <dbReference type="ARBA" id="ARBA00004123"/>
    </source>
</evidence>
<organism evidence="7 8">
    <name type="scientific">Tilletia indica</name>
    <dbReference type="NCBI Taxonomy" id="43049"/>
    <lineage>
        <taxon>Eukaryota</taxon>
        <taxon>Fungi</taxon>
        <taxon>Dikarya</taxon>
        <taxon>Basidiomycota</taxon>
        <taxon>Ustilaginomycotina</taxon>
        <taxon>Exobasidiomycetes</taxon>
        <taxon>Tilletiales</taxon>
        <taxon>Tilletiaceae</taxon>
        <taxon>Tilletia</taxon>
    </lineage>
</organism>
<dbReference type="PANTHER" id="PTHR46481:SF10">
    <property type="entry name" value="ZINC FINGER BED DOMAIN-CONTAINING PROTEIN 39"/>
    <property type="match status" value="1"/>
</dbReference>
<dbReference type="Proteomes" id="UP000077521">
    <property type="component" value="Unassembled WGS sequence"/>
</dbReference>
<protein>
    <recommendedName>
        <fullName evidence="9">BED-type domain-containing protein</fullName>
    </recommendedName>
</protein>
<evidence type="ECO:0000313" key="7">
    <source>
        <dbReference type="EMBL" id="KAE8237864.1"/>
    </source>
</evidence>
<dbReference type="PANTHER" id="PTHR46481">
    <property type="entry name" value="ZINC FINGER BED DOMAIN-CONTAINING PROTEIN 4"/>
    <property type="match status" value="1"/>
</dbReference>
<keyword evidence="4" id="KW-0862">Zinc</keyword>